<dbReference type="PANTHER" id="PTHR46383:SF1">
    <property type="entry name" value="ASPARTATE AMINOTRANSFERASE"/>
    <property type="match status" value="1"/>
</dbReference>
<dbReference type="InterPro" id="IPR050596">
    <property type="entry name" value="AspAT/PAT-like"/>
</dbReference>
<accession>A0A975B9W6</accession>
<sequence length="380" mass="42004">MFSYKLSNRIESVEPSKTVAFTSLIQHLRKQGKNIINFAVGEPEFETPKQIIEATKHALDSGETRYGQVAGILELRKKLAGDFAGYDLDNIIISNGSKQCLYTIFQVICNPGDEVIIPVPCWVSFSQQVRLAGGVPVLVPCLDNQLDCEAILKSINKKTCAILINTPNNPTGAVYPKSDLEKIAAAAEEHDLYIISDEAYEFFTYDSVKHESMFNFKNIHDRLIITKSFSKSFSMTGFRTGYAAGPKPIINAMAKLQSHCSGNVCSFAQYGALAALSLDNSIVKNWIAELNKKRDMAFDFTSKLFKCIKPQGAFYLFPDISNYLKKGETSGDFSSKLLAETGVALVPGEAFEQPGHVRISYAVPEDILVKGFKAVSKYLQ</sequence>
<comment type="cofactor">
    <cofactor evidence="1">
        <name>pyridoxal 5'-phosphate</name>
        <dbReference type="ChEBI" id="CHEBI:597326"/>
    </cofactor>
</comment>
<dbReference type="Gene3D" id="3.90.1150.10">
    <property type="entry name" value="Aspartate Aminotransferase, domain 1"/>
    <property type="match status" value="1"/>
</dbReference>
<dbReference type="RefSeq" id="WP_207687489.1">
    <property type="nucleotide sequence ID" value="NZ_CP061799.1"/>
</dbReference>
<evidence type="ECO:0000256" key="1">
    <source>
        <dbReference type="ARBA" id="ARBA00001933"/>
    </source>
</evidence>
<dbReference type="KEGG" id="dli:dnl_37970"/>
<dbReference type="PANTHER" id="PTHR46383">
    <property type="entry name" value="ASPARTATE AMINOTRANSFERASE"/>
    <property type="match status" value="1"/>
</dbReference>
<comment type="similarity">
    <text evidence="2">Belongs to the class-I pyridoxal-phosphate-dependent aminotransferase family.</text>
</comment>
<protein>
    <submittedName>
        <fullName evidence="7">Aspartate aminotransferase</fullName>
    </submittedName>
</protein>
<dbReference type="GO" id="GO:0006520">
    <property type="term" value="P:amino acid metabolic process"/>
    <property type="evidence" value="ECO:0007669"/>
    <property type="project" value="InterPro"/>
</dbReference>
<keyword evidence="8" id="KW-1185">Reference proteome</keyword>
<dbReference type="Proteomes" id="UP000663720">
    <property type="component" value="Chromosome"/>
</dbReference>
<dbReference type="CDD" id="cd00609">
    <property type="entry name" value="AAT_like"/>
    <property type="match status" value="1"/>
</dbReference>
<evidence type="ECO:0000259" key="6">
    <source>
        <dbReference type="Pfam" id="PF00155"/>
    </source>
</evidence>
<dbReference type="Pfam" id="PF00155">
    <property type="entry name" value="Aminotran_1_2"/>
    <property type="match status" value="1"/>
</dbReference>
<keyword evidence="4" id="KW-0808">Transferase</keyword>
<keyword evidence="3 7" id="KW-0032">Aminotransferase</keyword>
<gene>
    <name evidence="7" type="primary">aspC2</name>
    <name evidence="7" type="ORF">dnl_37970</name>
</gene>
<evidence type="ECO:0000256" key="3">
    <source>
        <dbReference type="ARBA" id="ARBA00022576"/>
    </source>
</evidence>
<dbReference type="Gene3D" id="3.40.640.10">
    <property type="entry name" value="Type I PLP-dependent aspartate aminotransferase-like (Major domain)"/>
    <property type="match status" value="1"/>
</dbReference>
<dbReference type="InterPro" id="IPR004839">
    <property type="entry name" value="Aminotransferase_I/II_large"/>
</dbReference>
<organism evidence="7 8">
    <name type="scientific">Desulfonema limicola</name>
    <dbReference type="NCBI Taxonomy" id="45656"/>
    <lineage>
        <taxon>Bacteria</taxon>
        <taxon>Pseudomonadati</taxon>
        <taxon>Thermodesulfobacteriota</taxon>
        <taxon>Desulfobacteria</taxon>
        <taxon>Desulfobacterales</taxon>
        <taxon>Desulfococcaceae</taxon>
        <taxon>Desulfonema</taxon>
    </lineage>
</organism>
<dbReference type="SUPFAM" id="SSF53383">
    <property type="entry name" value="PLP-dependent transferases"/>
    <property type="match status" value="1"/>
</dbReference>
<proteinExistence type="inferred from homology"/>
<evidence type="ECO:0000313" key="8">
    <source>
        <dbReference type="Proteomes" id="UP000663720"/>
    </source>
</evidence>
<dbReference type="InterPro" id="IPR015421">
    <property type="entry name" value="PyrdxlP-dep_Trfase_major"/>
</dbReference>
<name>A0A975B9W6_9BACT</name>
<evidence type="ECO:0000313" key="7">
    <source>
        <dbReference type="EMBL" id="QTA81460.1"/>
    </source>
</evidence>
<reference evidence="7" key="1">
    <citation type="journal article" date="2021" name="Microb. Physiol.">
        <title>Proteogenomic Insights into the Physiology of Marine, Sulfate-Reducing, Filamentous Desulfonema limicola and Desulfonema magnum.</title>
        <authorList>
            <person name="Schnaars V."/>
            <person name="Wohlbrand L."/>
            <person name="Scheve S."/>
            <person name="Hinrichs C."/>
            <person name="Reinhardt R."/>
            <person name="Rabus R."/>
        </authorList>
    </citation>
    <scope>NUCLEOTIDE SEQUENCE</scope>
    <source>
        <strain evidence="7">5ac10</strain>
    </source>
</reference>
<dbReference type="InterPro" id="IPR015422">
    <property type="entry name" value="PyrdxlP-dep_Trfase_small"/>
</dbReference>
<feature type="domain" description="Aminotransferase class I/classII large" evidence="6">
    <location>
        <begin position="34"/>
        <end position="363"/>
    </location>
</feature>
<evidence type="ECO:0000256" key="4">
    <source>
        <dbReference type="ARBA" id="ARBA00022679"/>
    </source>
</evidence>
<evidence type="ECO:0000256" key="2">
    <source>
        <dbReference type="ARBA" id="ARBA00007441"/>
    </source>
</evidence>
<dbReference type="GO" id="GO:0008483">
    <property type="term" value="F:transaminase activity"/>
    <property type="evidence" value="ECO:0007669"/>
    <property type="project" value="UniProtKB-KW"/>
</dbReference>
<dbReference type="GO" id="GO:0030170">
    <property type="term" value="F:pyridoxal phosphate binding"/>
    <property type="evidence" value="ECO:0007669"/>
    <property type="project" value="InterPro"/>
</dbReference>
<evidence type="ECO:0000256" key="5">
    <source>
        <dbReference type="ARBA" id="ARBA00022898"/>
    </source>
</evidence>
<dbReference type="InterPro" id="IPR015424">
    <property type="entry name" value="PyrdxlP-dep_Trfase"/>
</dbReference>
<keyword evidence="5" id="KW-0663">Pyridoxal phosphate</keyword>
<dbReference type="EMBL" id="CP061799">
    <property type="protein sequence ID" value="QTA81460.1"/>
    <property type="molecule type" value="Genomic_DNA"/>
</dbReference>
<dbReference type="AlphaFoldDB" id="A0A975B9W6"/>